<dbReference type="AlphaFoldDB" id="A0A286U385"/>
<dbReference type="Proteomes" id="UP000218542">
    <property type="component" value="Unassembled WGS sequence"/>
</dbReference>
<keyword evidence="1" id="KW-0479">Metal-binding</keyword>
<dbReference type="InterPro" id="IPR016192">
    <property type="entry name" value="APOBEC/CMP_deaminase_Zn-bd"/>
</dbReference>
<evidence type="ECO:0000259" key="3">
    <source>
        <dbReference type="PROSITE" id="PS51747"/>
    </source>
</evidence>
<dbReference type="PROSITE" id="PS00903">
    <property type="entry name" value="CYT_DCMP_DEAMINASES_1"/>
    <property type="match status" value="1"/>
</dbReference>
<sequence length="165" mass="18178">MIIHFSKLNYKYGTGGPFAAGVFEQHTGKLISIGVNIVVPSNCSSAHAEIMALSIAQKKLKIFDLGKPGMVSHELVVNWRPCAMCYGAVIWSGIQSLVIAGSGKELEEITGFDEGPLHPDWKEELKKRKIDVIDNLLSNEACKVFCEFTESNGFVYNPCRENSVK</sequence>
<evidence type="ECO:0000313" key="4">
    <source>
        <dbReference type="EMBL" id="GAX62585.1"/>
    </source>
</evidence>
<protein>
    <submittedName>
        <fullName evidence="4">Cytosine/adenosine deaminase</fullName>
    </submittedName>
</protein>
<dbReference type="GO" id="GO:0016787">
    <property type="term" value="F:hydrolase activity"/>
    <property type="evidence" value="ECO:0007669"/>
    <property type="project" value="InterPro"/>
</dbReference>
<evidence type="ECO:0000256" key="2">
    <source>
        <dbReference type="ARBA" id="ARBA00022833"/>
    </source>
</evidence>
<evidence type="ECO:0000313" key="5">
    <source>
        <dbReference type="Proteomes" id="UP000218542"/>
    </source>
</evidence>
<gene>
    <name evidence="4" type="ORF">SCALIN_C35_0024</name>
</gene>
<reference evidence="5" key="1">
    <citation type="journal article" date="2017" name="Environ. Microbiol. Rep.">
        <title>Genetic Diversity of Marine Anaerobic Ammonium-Oxidizing Bacteria as Revealed by Genomic and Proteomic Analyses of 'Candidatus Scalindua japonica'.</title>
        <authorList>
            <person name="Oshiki M."/>
            <person name="Mizuto K."/>
            <person name="Kimura Z."/>
            <person name="Kindaichi T."/>
            <person name="Satoh H."/>
            <person name="Okabe S."/>
        </authorList>
    </citation>
    <scope>NUCLEOTIDE SEQUENCE [LARGE SCALE GENOMIC DNA]</scope>
    <source>
        <strain evidence="5">husup-a2</strain>
    </source>
</reference>
<keyword evidence="5" id="KW-1185">Reference proteome</keyword>
<name>A0A286U385_9BACT</name>
<dbReference type="PROSITE" id="PS51747">
    <property type="entry name" value="CYT_DCMP_DEAMINASES_2"/>
    <property type="match status" value="1"/>
</dbReference>
<dbReference type="InterPro" id="IPR016193">
    <property type="entry name" value="Cytidine_deaminase-like"/>
</dbReference>
<dbReference type="EMBL" id="BAOS01000035">
    <property type="protein sequence ID" value="GAX62585.1"/>
    <property type="molecule type" value="Genomic_DNA"/>
</dbReference>
<dbReference type="InterPro" id="IPR002125">
    <property type="entry name" value="CMP_dCMP_dom"/>
</dbReference>
<comment type="caution">
    <text evidence="4">The sequence shown here is derived from an EMBL/GenBank/DDBJ whole genome shotgun (WGS) entry which is preliminary data.</text>
</comment>
<dbReference type="Gene3D" id="3.40.140.10">
    <property type="entry name" value="Cytidine Deaminase, domain 2"/>
    <property type="match status" value="1"/>
</dbReference>
<dbReference type="Pfam" id="PF00383">
    <property type="entry name" value="dCMP_cyt_deam_1"/>
    <property type="match status" value="1"/>
</dbReference>
<proteinExistence type="predicted"/>
<accession>A0A286U385</accession>
<organism evidence="4 5">
    <name type="scientific">Candidatus Scalindua japonica</name>
    <dbReference type="NCBI Taxonomy" id="1284222"/>
    <lineage>
        <taxon>Bacteria</taxon>
        <taxon>Pseudomonadati</taxon>
        <taxon>Planctomycetota</taxon>
        <taxon>Candidatus Brocadiia</taxon>
        <taxon>Candidatus Brocadiales</taxon>
        <taxon>Candidatus Scalinduaceae</taxon>
        <taxon>Candidatus Scalindua</taxon>
    </lineage>
</organism>
<dbReference type="CDD" id="cd01285">
    <property type="entry name" value="nucleoside_deaminase"/>
    <property type="match status" value="1"/>
</dbReference>
<evidence type="ECO:0000256" key="1">
    <source>
        <dbReference type="ARBA" id="ARBA00022723"/>
    </source>
</evidence>
<dbReference type="SUPFAM" id="SSF53927">
    <property type="entry name" value="Cytidine deaminase-like"/>
    <property type="match status" value="1"/>
</dbReference>
<keyword evidence="2" id="KW-0862">Zinc</keyword>
<feature type="domain" description="CMP/dCMP-type deaminase" evidence="3">
    <location>
        <begin position="1"/>
        <end position="113"/>
    </location>
</feature>
<dbReference type="GO" id="GO:0008270">
    <property type="term" value="F:zinc ion binding"/>
    <property type="evidence" value="ECO:0007669"/>
    <property type="project" value="InterPro"/>
</dbReference>